<dbReference type="Pfam" id="PF08769">
    <property type="entry name" value="Spo0A_C"/>
    <property type="match status" value="1"/>
</dbReference>
<keyword evidence="3" id="KW-1185">Reference proteome</keyword>
<keyword evidence="2" id="KW-0396">Initiation factor</keyword>
<evidence type="ECO:0000313" key="2">
    <source>
        <dbReference type="EMBL" id="MBY0757522.1"/>
    </source>
</evidence>
<dbReference type="SUPFAM" id="SSF46894">
    <property type="entry name" value="C-terminal effector domain of the bipartite response regulators"/>
    <property type="match status" value="1"/>
</dbReference>
<protein>
    <submittedName>
        <fullName evidence="2">Sporulation initiation factor Spo0A</fullName>
    </submittedName>
</protein>
<evidence type="ECO:0000259" key="1">
    <source>
        <dbReference type="Pfam" id="PF08769"/>
    </source>
</evidence>
<dbReference type="Gene3D" id="1.10.10.10">
    <property type="entry name" value="Winged helix-like DNA-binding domain superfamily/Winged helix DNA-binding domain"/>
    <property type="match status" value="1"/>
</dbReference>
<dbReference type="RefSeq" id="WP_087199671.1">
    <property type="nucleotide sequence ID" value="NZ_CP173660.1"/>
</dbReference>
<dbReference type="Proteomes" id="UP000779049">
    <property type="component" value="Unassembled WGS sequence"/>
</dbReference>
<reference evidence="2 3" key="1">
    <citation type="journal article" date="2020" name="New Microbes New Infect">
        <title>Sellimonas caecigallum sp. nov., description and genome sequence of a new member of the Sellimonas genus isolated from the cecum of feral chicken.</title>
        <authorList>
            <person name="Wongkuna S."/>
            <person name="Ghimire S."/>
            <person name="Antony L."/>
            <person name="Chankhamhaengdecha S."/>
            <person name="Janvilisri T."/>
            <person name="Scaria J."/>
        </authorList>
    </citation>
    <scope>NUCLEOTIDE SEQUENCE [LARGE SCALE GENOMIC DNA]</scope>
    <source>
        <strain evidence="2 3">SW451</strain>
    </source>
</reference>
<accession>A0ABS7L3N8</accession>
<evidence type="ECO:0000313" key="3">
    <source>
        <dbReference type="Proteomes" id="UP000779049"/>
    </source>
</evidence>
<comment type="caution">
    <text evidence="2">The sequence shown here is derived from an EMBL/GenBank/DDBJ whole genome shotgun (WGS) entry which is preliminary data.</text>
</comment>
<feature type="domain" description="Sporulation initiation factor Spo0A C-terminal" evidence="1">
    <location>
        <begin position="4"/>
        <end position="102"/>
    </location>
</feature>
<organism evidence="2 3">
    <name type="scientific">Sellimonas caecigallum</name>
    <dbReference type="NCBI Taxonomy" id="2592333"/>
    <lineage>
        <taxon>Bacteria</taxon>
        <taxon>Bacillati</taxon>
        <taxon>Bacillota</taxon>
        <taxon>Clostridia</taxon>
        <taxon>Lachnospirales</taxon>
        <taxon>Lachnospiraceae</taxon>
        <taxon>Sellimonas</taxon>
    </lineage>
</organism>
<dbReference type="InterPro" id="IPR014879">
    <property type="entry name" value="Spo0A_C"/>
</dbReference>
<proteinExistence type="predicted"/>
<dbReference type="InterPro" id="IPR016032">
    <property type="entry name" value="Sig_transdc_resp-reg_C-effctor"/>
</dbReference>
<gene>
    <name evidence="2" type="ORF">FLB61_00105</name>
</gene>
<name>A0ABS7L3N8_9FIRM</name>
<keyword evidence="2" id="KW-0648">Protein biosynthesis</keyword>
<dbReference type="InterPro" id="IPR036388">
    <property type="entry name" value="WH-like_DNA-bd_sf"/>
</dbReference>
<dbReference type="GO" id="GO:0003743">
    <property type="term" value="F:translation initiation factor activity"/>
    <property type="evidence" value="ECO:0007669"/>
    <property type="project" value="UniProtKB-KW"/>
</dbReference>
<dbReference type="EMBL" id="VIRV01000001">
    <property type="protein sequence ID" value="MBY0757522.1"/>
    <property type="molecule type" value="Genomic_DNA"/>
</dbReference>
<sequence length="110" mass="12619">MQIVYETLRGLGLTSKYQGYHQLAKAIMIALENDDLLLNVTKNIYPEVAKEMHTTPQSVERNIRTAIEVCWRQSGEEGFSRIAGCKVEKIPTNAEFIDMLAFYITNHNER</sequence>